<organism evidence="3 4">
    <name type="scientific">Actinopolymorpha pittospori</name>
    <dbReference type="NCBI Taxonomy" id="648752"/>
    <lineage>
        <taxon>Bacteria</taxon>
        <taxon>Bacillati</taxon>
        <taxon>Actinomycetota</taxon>
        <taxon>Actinomycetes</taxon>
        <taxon>Propionibacteriales</taxon>
        <taxon>Actinopolymorphaceae</taxon>
        <taxon>Actinopolymorpha</taxon>
    </lineage>
</organism>
<gene>
    <name evidence="3" type="ORF">HEB94_008528</name>
</gene>
<protein>
    <recommendedName>
        <fullName evidence="2">eCIS core domain-containing protein</fullName>
    </recommendedName>
</protein>
<feature type="domain" description="eCIS core" evidence="2">
    <location>
        <begin position="68"/>
        <end position="145"/>
    </location>
</feature>
<dbReference type="InterPro" id="IPR025295">
    <property type="entry name" value="eCIS_core_dom"/>
</dbReference>
<dbReference type="Pfam" id="PF13699">
    <property type="entry name" value="eCIS_core"/>
    <property type="match status" value="1"/>
</dbReference>
<evidence type="ECO:0000259" key="2">
    <source>
        <dbReference type="Pfam" id="PF13699"/>
    </source>
</evidence>
<evidence type="ECO:0000313" key="4">
    <source>
        <dbReference type="Proteomes" id="UP000638648"/>
    </source>
</evidence>
<sequence length="719" mass="77513">MVYDRDQRPRDPAATRRHHHDDGAHEEPPAHHDVIALQRLAGNAAVSRMFDGEEESSVPNVVSSGGRPLPTDTRAEMEARLGADFSDVRIHTDAAADESARSMQAHAYTAGSHIAFRDGAFSPTSDAGRTTLAHELTHVMQQRSGPVAGSPIGGGISVSDPDDRFERQAAATAEQAMQRQLTGDSPQSPDQSEPVLEEEVTPSLAQRTVQRSHEIVAQRDADDDTFDHDADPLAHPPVIKPADDSIGELIFELRAQEDQEAPTPLSRPTTSLDTSAENLRQVSTFSQSVLVQYGSKSGEPDDAAKSGLLDSLKQSLKDFAYGGETTRSIAKTASANQRSVDNATVLASLVRSSFLNWIGMVDQSNSAWGLTKVQAKECQIDISPGELGTDDPRRLIGLGGAPVPEGPDRIDVNQVQQSAHQVAADVRQTGTRQAIDNTSFQMATRNHLEKSTNARIAQRNASQILFEGASAANAGMLKAEDEHKADWQAYRLALDSVLTAVEIGGNIAEPLSEKAAPDTSLTDWGVDAMRFAMDEKLASIERTLAKLKECQANRQAVISDQQAIATVEAYQLALKSEREALITLDEEGQKMMSALKEFGGVLDQSVEDKGLMPKGFSTNEADLALLGRIRQSLATTELAARTSPAQFIDELQANLAPLADMSDGPWPALFSSESARYGQISTVVNEAQRLLQNRKIHLDALHVAFLSGMKGAGDVGKPY</sequence>
<dbReference type="AlphaFoldDB" id="A0A927NBA7"/>
<dbReference type="Proteomes" id="UP000638648">
    <property type="component" value="Unassembled WGS sequence"/>
</dbReference>
<dbReference type="RefSeq" id="WP_202896819.1">
    <property type="nucleotide sequence ID" value="NZ_BAABJL010000176.1"/>
</dbReference>
<feature type="region of interest" description="Disordered" evidence="1">
    <location>
        <begin position="169"/>
        <end position="213"/>
    </location>
</feature>
<dbReference type="EMBL" id="JADBEM010000001">
    <property type="protein sequence ID" value="MBE1611680.1"/>
    <property type="molecule type" value="Genomic_DNA"/>
</dbReference>
<feature type="region of interest" description="Disordered" evidence="1">
    <location>
        <begin position="1"/>
        <end position="32"/>
    </location>
</feature>
<reference evidence="3" key="1">
    <citation type="submission" date="2020-10" db="EMBL/GenBank/DDBJ databases">
        <title>Sequencing the genomes of 1000 actinobacteria strains.</title>
        <authorList>
            <person name="Klenk H.-P."/>
        </authorList>
    </citation>
    <scope>NUCLEOTIDE SEQUENCE</scope>
    <source>
        <strain evidence="3">DSM 45354</strain>
    </source>
</reference>
<keyword evidence="4" id="KW-1185">Reference proteome</keyword>
<comment type="caution">
    <text evidence="3">The sequence shown here is derived from an EMBL/GenBank/DDBJ whole genome shotgun (WGS) entry which is preliminary data.</text>
</comment>
<accession>A0A927NBA7</accession>
<feature type="compositionally biased region" description="Polar residues" evidence="1">
    <location>
        <begin position="175"/>
        <end position="191"/>
    </location>
</feature>
<proteinExistence type="predicted"/>
<evidence type="ECO:0000313" key="3">
    <source>
        <dbReference type="EMBL" id="MBE1611680.1"/>
    </source>
</evidence>
<evidence type="ECO:0000256" key="1">
    <source>
        <dbReference type="SAM" id="MobiDB-lite"/>
    </source>
</evidence>
<name>A0A927NBA7_9ACTN</name>